<proteinExistence type="predicted"/>
<protein>
    <recommendedName>
        <fullName evidence="5">Thioester domain-containing protein</fullName>
    </recommendedName>
</protein>
<comment type="caution">
    <text evidence="3">The sequence shown here is derived from an EMBL/GenBank/DDBJ whole genome shotgun (WGS) entry which is preliminary data.</text>
</comment>
<evidence type="ECO:0000313" key="3">
    <source>
        <dbReference type="EMBL" id="MBG6122493.1"/>
    </source>
</evidence>
<evidence type="ECO:0000313" key="4">
    <source>
        <dbReference type="Proteomes" id="UP000658613"/>
    </source>
</evidence>
<keyword evidence="4" id="KW-1185">Reference proteome</keyword>
<accession>A0A931E4V7</accession>
<dbReference type="RefSeq" id="WP_196824877.1">
    <property type="nucleotide sequence ID" value="NZ_CP046980.1"/>
</dbReference>
<name>A0A931E4V7_9CORY</name>
<keyword evidence="2" id="KW-0732">Signal</keyword>
<keyword evidence="1" id="KW-0812">Transmembrane</keyword>
<evidence type="ECO:0008006" key="5">
    <source>
        <dbReference type="Google" id="ProtNLM"/>
    </source>
</evidence>
<feature type="signal peptide" evidence="2">
    <location>
        <begin position="1"/>
        <end position="26"/>
    </location>
</feature>
<reference evidence="3" key="1">
    <citation type="submission" date="2020-11" db="EMBL/GenBank/DDBJ databases">
        <title>Sequencing the genomes of 1000 actinobacteria strains.</title>
        <authorList>
            <person name="Klenk H.-P."/>
        </authorList>
    </citation>
    <scope>NUCLEOTIDE SEQUENCE</scope>
    <source>
        <strain evidence="3">DSM 45632</strain>
    </source>
</reference>
<keyword evidence="1" id="KW-1133">Transmembrane helix</keyword>
<evidence type="ECO:0000256" key="2">
    <source>
        <dbReference type="SAM" id="SignalP"/>
    </source>
</evidence>
<organism evidence="3 4">
    <name type="scientific">Corynebacterium aquatimens</name>
    <dbReference type="NCBI Taxonomy" id="1190508"/>
    <lineage>
        <taxon>Bacteria</taxon>
        <taxon>Bacillati</taxon>
        <taxon>Actinomycetota</taxon>
        <taxon>Actinomycetes</taxon>
        <taxon>Mycobacteriales</taxon>
        <taxon>Corynebacteriaceae</taxon>
        <taxon>Corynebacterium</taxon>
    </lineage>
</organism>
<gene>
    <name evidence="3" type="ORF">IW254_001462</name>
</gene>
<sequence>MKRTPRIAALATALATSVTGANVAYAAQVGPREGDHCVIEFSTEERTAYLWGILQEERLLDSGHSALARGYEGAFPGLKAVGDELVAKPNVREIIRQIGRTSGADRQRYLDEHYYPFTDRAEELGLDLDGQAGYYLSLRLWEAHPNLYTNYYPPVSHDELAEMVEADRNAEGKIVDQLRVDAGSLKDARTQATLSYDDYLAATIGTQAPGREAQFAAAFKNTDFAKEVYEANRYPFVTGLAKAQLACKDGGSKSIRLTTKAGELPTDPPGESSAELSPGAIAGIVIAVLVAVIAAVAVAIPGLSPLIQSVRLRA</sequence>
<keyword evidence="1" id="KW-0472">Membrane</keyword>
<evidence type="ECO:0000256" key="1">
    <source>
        <dbReference type="SAM" id="Phobius"/>
    </source>
</evidence>
<feature type="chain" id="PRO_5037335857" description="Thioester domain-containing protein" evidence="2">
    <location>
        <begin position="27"/>
        <end position="314"/>
    </location>
</feature>
<dbReference type="AlphaFoldDB" id="A0A931E4V7"/>
<dbReference type="EMBL" id="JADOUE010000001">
    <property type="protein sequence ID" value="MBG6122493.1"/>
    <property type="molecule type" value="Genomic_DNA"/>
</dbReference>
<feature type="transmembrane region" description="Helical" evidence="1">
    <location>
        <begin position="280"/>
        <end position="303"/>
    </location>
</feature>
<dbReference type="Proteomes" id="UP000658613">
    <property type="component" value="Unassembled WGS sequence"/>
</dbReference>